<dbReference type="RefSeq" id="WP_058441972.1">
    <property type="nucleotide sequence ID" value="NZ_CAAAHU010000017.1"/>
</dbReference>
<dbReference type="OrthoDB" id="5632628at2"/>
<reference evidence="1 2" key="1">
    <citation type="submission" date="2015-11" db="EMBL/GenBank/DDBJ databases">
        <title>Genomic analysis of 38 Legionella species identifies large and diverse effector repertoires.</title>
        <authorList>
            <person name="Burstein D."/>
            <person name="Amaro F."/>
            <person name="Zusman T."/>
            <person name="Lifshitz Z."/>
            <person name="Cohen O."/>
            <person name="Gilbert J.A."/>
            <person name="Pupko T."/>
            <person name="Shuman H.A."/>
            <person name="Segal G."/>
        </authorList>
    </citation>
    <scope>NUCLEOTIDE SEQUENCE [LARGE SCALE GENOMIC DNA]</scope>
    <source>
        <strain evidence="1 2">ATCC 43878</strain>
    </source>
</reference>
<comment type="caution">
    <text evidence="1">The sequence shown here is derived from an EMBL/GenBank/DDBJ whole genome shotgun (WGS) entry which is preliminary data.</text>
</comment>
<dbReference type="AlphaFoldDB" id="A0A0W0SE85"/>
<protein>
    <submittedName>
        <fullName evidence="1">Ankyrin repeat-containing protein</fullName>
    </submittedName>
</protein>
<dbReference type="InterPro" id="IPR036597">
    <property type="entry name" value="Fido-like_dom_sf"/>
</dbReference>
<evidence type="ECO:0000313" key="2">
    <source>
        <dbReference type="Proteomes" id="UP000054742"/>
    </source>
</evidence>
<dbReference type="SUPFAM" id="SSF140931">
    <property type="entry name" value="Fic-like"/>
    <property type="match status" value="1"/>
</dbReference>
<dbReference type="EMBL" id="LNXV01000029">
    <property type="protein sequence ID" value="KTC81457.1"/>
    <property type="molecule type" value="Genomic_DNA"/>
</dbReference>
<name>A0A0W0SE85_9GAMM</name>
<sequence length="711" mass="81367">MTKKCYLIIPDLAVFYTDKNCSQKIATTIKNALSHRDLIICSTMEEAKEAGGIISNKQLSRAGIIELEIADDEILSDQQLLNFCDIILSLPTIEEKEDRLSSVIKTVYIKGFQLPFIELRTEKREALQVASLIANLKDDSQLLLSQPALLYLRQIHNKLLFLLLTDYQFFLNFENWRQYNAREAQGNGCVFDLFHGITALCERITALSKMSVTNLEDIKELQKLLSDSIFSGSTEKRGGVFREGYNSFPLVADAITVDGINELLLRIRSDNQADGFRIGRFTRSNIISQFCSAMSGIIREAQPWKKFKDEDGVTPEVLHELKALEQKAITEISKKQEKYASEDIAVIVNNFLQDFKPHEEVSSSNFWGSLLYYYGDLASTFRRNSPKLELQFDHQYSRDHALASAGNIAASSVNILDYTDDQLADLAKEIYEVITQGTEMIHLFSPEPKLAEKWANQAVNNYNCAITQAQSVEETIRIIDDLVHELEILHLFHDVNCRTNYLLMNFLFLSKSIKWSTEFNPNRLDAYSSQERVRQHKLGILRTDSIINNQIELVERNERIDQIYVFNKAGGQSLDYSDKELSEVEKDNQYVQISQQFVEKLDKFKKTFENSLDERIKKYDVQSTGQGTTSFFNSVPKECTGFAKALKQFREDYDSYTFFTSVATLGTVTEIAEDIKSLKDLTGFDDTWLSLRQNENKAQTTTSFTPIYQTK</sequence>
<evidence type="ECO:0000313" key="1">
    <source>
        <dbReference type="EMBL" id="KTC81457.1"/>
    </source>
</evidence>
<dbReference type="Gene3D" id="1.10.3290.10">
    <property type="entry name" value="Fido-like domain"/>
    <property type="match status" value="1"/>
</dbReference>
<gene>
    <name evidence="1" type="ORF">Lbru_1977</name>
</gene>
<dbReference type="Proteomes" id="UP000054742">
    <property type="component" value="Unassembled WGS sequence"/>
</dbReference>
<dbReference type="PATRIC" id="fig|29422.6.peg.2107"/>
<dbReference type="STRING" id="29422.Lbru_1977"/>
<organism evidence="1 2">
    <name type="scientific">Legionella brunensis</name>
    <dbReference type="NCBI Taxonomy" id="29422"/>
    <lineage>
        <taxon>Bacteria</taxon>
        <taxon>Pseudomonadati</taxon>
        <taxon>Pseudomonadota</taxon>
        <taxon>Gammaproteobacteria</taxon>
        <taxon>Legionellales</taxon>
        <taxon>Legionellaceae</taxon>
        <taxon>Legionella</taxon>
    </lineage>
</organism>
<keyword evidence="2" id="KW-1185">Reference proteome</keyword>
<proteinExistence type="predicted"/>
<accession>A0A0W0SE85</accession>